<sequence>MVRPSFGRAPSLAVGQITKSMDSFPRNFVVKDGRVFTIDFARSDELNEVVQFLKDHFFSTSPNCYLVNRTNGPDDGLLNYISGCVKDPVSFTVRDSAGRLAAIRLNELEEPGALHHAALNPPAAPEKTSLIMSLLGDLEEGIDLFTTFKTKKILALAMMAVDKTFGQLGLATTLVRLSLELAKANGAGAVKVCAVSQHAAKVAAKNGLETIRTIDYATYEFNGVKPLAHLTDLLAEHPVALFMARQI</sequence>
<dbReference type="SUPFAM" id="SSF55729">
    <property type="entry name" value="Acyl-CoA N-acyltransferases (Nat)"/>
    <property type="match status" value="1"/>
</dbReference>
<proteinExistence type="predicted"/>
<name>A0A8J2RUI1_9CRUS</name>
<dbReference type="PANTHER" id="PTHR20905:SF1">
    <property type="entry name" value="AT07410P-RELATED"/>
    <property type="match status" value="1"/>
</dbReference>
<dbReference type="InterPro" id="IPR016181">
    <property type="entry name" value="Acyl_CoA_acyltransferase"/>
</dbReference>
<dbReference type="AlphaFoldDB" id="A0A8J2RUI1"/>
<evidence type="ECO:0000313" key="2">
    <source>
        <dbReference type="Proteomes" id="UP000789390"/>
    </source>
</evidence>
<protein>
    <recommendedName>
        <fullName evidence="3">N-acetyltransferase domain-containing protein</fullName>
    </recommendedName>
</protein>
<reference evidence="1" key="1">
    <citation type="submission" date="2021-11" db="EMBL/GenBank/DDBJ databases">
        <authorList>
            <person name="Schell T."/>
        </authorList>
    </citation>
    <scope>NUCLEOTIDE SEQUENCE</scope>
    <source>
        <strain evidence="1">M5</strain>
    </source>
</reference>
<dbReference type="Proteomes" id="UP000789390">
    <property type="component" value="Unassembled WGS sequence"/>
</dbReference>
<accession>A0A8J2RUI1</accession>
<dbReference type="EMBL" id="CAKKLH010000223">
    <property type="protein sequence ID" value="CAH0106173.1"/>
    <property type="molecule type" value="Genomic_DNA"/>
</dbReference>
<dbReference type="OrthoDB" id="6353712at2759"/>
<organism evidence="1 2">
    <name type="scientific">Daphnia galeata</name>
    <dbReference type="NCBI Taxonomy" id="27404"/>
    <lineage>
        <taxon>Eukaryota</taxon>
        <taxon>Metazoa</taxon>
        <taxon>Ecdysozoa</taxon>
        <taxon>Arthropoda</taxon>
        <taxon>Crustacea</taxon>
        <taxon>Branchiopoda</taxon>
        <taxon>Diplostraca</taxon>
        <taxon>Cladocera</taxon>
        <taxon>Anomopoda</taxon>
        <taxon>Daphniidae</taxon>
        <taxon>Daphnia</taxon>
    </lineage>
</organism>
<gene>
    <name evidence="1" type="ORF">DGAL_LOCUS9324</name>
</gene>
<evidence type="ECO:0008006" key="3">
    <source>
        <dbReference type="Google" id="ProtNLM"/>
    </source>
</evidence>
<dbReference type="FunFam" id="3.40.630.30:FF:000181">
    <property type="entry name" value="Acetyltransferase"/>
    <property type="match status" value="1"/>
</dbReference>
<comment type="caution">
    <text evidence="1">The sequence shown here is derived from an EMBL/GenBank/DDBJ whole genome shotgun (WGS) entry which is preliminary data.</text>
</comment>
<evidence type="ECO:0000313" key="1">
    <source>
        <dbReference type="EMBL" id="CAH0106173.1"/>
    </source>
</evidence>
<dbReference type="GO" id="GO:0008080">
    <property type="term" value="F:N-acetyltransferase activity"/>
    <property type="evidence" value="ECO:0007669"/>
    <property type="project" value="TreeGrafter"/>
</dbReference>
<dbReference type="Gene3D" id="3.40.630.30">
    <property type="match status" value="1"/>
</dbReference>
<keyword evidence="2" id="KW-1185">Reference proteome</keyword>
<dbReference type="PANTHER" id="PTHR20905">
    <property type="entry name" value="N-ACETYLTRANSFERASE-RELATED"/>
    <property type="match status" value="1"/>
</dbReference>